<organism evidence="9 10">
    <name type="scientific">Desulforhabdus amnigena</name>
    <dbReference type="NCBI Taxonomy" id="40218"/>
    <lineage>
        <taxon>Bacteria</taxon>
        <taxon>Pseudomonadati</taxon>
        <taxon>Thermodesulfobacteriota</taxon>
        <taxon>Syntrophobacteria</taxon>
        <taxon>Syntrophobacterales</taxon>
        <taxon>Syntrophobacteraceae</taxon>
        <taxon>Desulforhabdus</taxon>
    </lineage>
</organism>
<evidence type="ECO:0000256" key="1">
    <source>
        <dbReference type="ARBA" id="ARBA00022448"/>
    </source>
</evidence>
<dbReference type="AlphaFoldDB" id="A0A9W6FTY8"/>
<keyword evidence="4" id="KW-0677">Repeat</keyword>
<keyword evidence="10" id="KW-1185">Reference proteome</keyword>
<keyword evidence="3" id="KW-0479">Metal-binding</keyword>
<keyword evidence="2" id="KW-0004">4Fe-4S</keyword>
<dbReference type="Gene3D" id="3.30.70.20">
    <property type="match status" value="1"/>
</dbReference>
<keyword evidence="6" id="KW-0408">Iron</keyword>
<feature type="domain" description="4Fe-4S ferredoxin-type" evidence="8">
    <location>
        <begin position="167"/>
        <end position="196"/>
    </location>
</feature>
<evidence type="ECO:0000256" key="7">
    <source>
        <dbReference type="ARBA" id="ARBA00023014"/>
    </source>
</evidence>
<dbReference type="GO" id="GO:0046872">
    <property type="term" value="F:metal ion binding"/>
    <property type="evidence" value="ECO:0007669"/>
    <property type="project" value="UniProtKB-KW"/>
</dbReference>
<dbReference type="EMBL" id="BSDR01000001">
    <property type="protein sequence ID" value="GLI34821.1"/>
    <property type="molecule type" value="Genomic_DNA"/>
</dbReference>
<evidence type="ECO:0000256" key="2">
    <source>
        <dbReference type="ARBA" id="ARBA00022485"/>
    </source>
</evidence>
<dbReference type="PROSITE" id="PS51379">
    <property type="entry name" value="4FE4S_FER_2"/>
    <property type="match status" value="1"/>
</dbReference>
<dbReference type="Proteomes" id="UP001144372">
    <property type="component" value="Unassembled WGS sequence"/>
</dbReference>
<dbReference type="InterPro" id="IPR050572">
    <property type="entry name" value="Fe-S_Ferredoxin"/>
</dbReference>
<dbReference type="InterPro" id="IPR017900">
    <property type="entry name" value="4Fe4S_Fe_S_CS"/>
</dbReference>
<keyword evidence="7" id="KW-0411">Iron-sulfur</keyword>
<sequence>MKCDLARKDDLKAISKTFIEDEKSLCLWVASPVYVDHAVPPVEAFLRGLPSRKGGYAVPFVTWGGVSSGVALLEMGQMLEEKGFLLLGAAKVVATHSSMWQCEQPLGMGHPDENDDAAVKSLVDQVLAKLAGEQRSPISLSVLDYLPPERKSAAQGKNIGMAKKMHPEFGVDASLCTQCGICAENCPAHAISLDPYPRFGNDCFACWSCARICPESAIILDLSSSDEHLRNMARQNHEKPPTQIFF</sequence>
<comment type="caution">
    <text evidence="9">The sequence shown here is derived from an EMBL/GenBank/DDBJ whole genome shotgun (WGS) entry which is preliminary data.</text>
</comment>
<evidence type="ECO:0000256" key="3">
    <source>
        <dbReference type="ARBA" id="ARBA00022723"/>
    </source>
</evidence>
<gene>
    <name evidence="9" type="ORF">DAMNIGENAA_22540</name>
</gene>
<dbReference type="GO" id="GO:0051539">
    <property type="term" value="F:4 iron, 4 sulfur cluster binding"/>
    <property type="evidence" value="ECO:0007669"/>
    <property type="project" value="UniProtKB-KW"/>
</dbReference>
<dbReference type="Pfam" id="PF00037">
    <property type="entry name" value="Fer4"/>
    <property type="match status" value="1"/>
</dbReference>
<dbReference type="InterPro" id="IPR047964">
    <property type="entry name" value="EFR1-like"/>
</dbReference>
<evidence type="ECO:0000256" key="4">
    <source>
        <dbReference type="ARBA" id="ARBA00022737"/>
    </source>
</evidence>
<keyword evidence="1" id="KW-0813">Transport</keyword>
<dbReference type="InterPro" id="IPR029039">
    <property type="entry name" value="Flavoprotein-like_sf"/>
</dbReference>
<evidence type="ECO:0000313" key="10">
    <source>
        <dbReference type="Proteomes" id="UP001144372"/>
    </source>
</evidence>
<dbReference type="InterPro" id="IPR017896">
    <property type="entry name" value="4Fe4S_Fe-S-bd"/>
</dbReference>
<proteinExistence type="predicted"/>
<protein>
    <recommendedName>
        <fullName evidence="8">4Fe-4S ferredoxin-type domain-containing protein</fullName>
    </recommendedName>
</protein>
<dbReference type="PROSITE" id="PS00198">
    <property type="entry name" value="4FE4S_FER_1"/>
    <property type="match status" value="2"/>
</dbReference>
<name>A0A9W6FTY8_9BACT</name>
<evidence type="ECO:0000256" key="6">
    <source>
        <dbReference type="ARBA" id="ARBA00023004"/>
    </source>
</evidence>
<evidence type="ECO:0000259" key="8">
    <source>
        <dbReference type="PROSITE" id="PS51379"/>
    </source>
</evidence>
<keyword evidence="5" id="KW-0249">Electron transport</keyword>
<evidence type="ECO:0000313" key="9">
    <source>
        <dbReference type="EMBL" id="GLI34821.1"/>
    </source>
</evidence>
<dbReference type="PANTHER" id="PTHR43687:SF6">
    <property type="entry name" value="L-ASPARTATE SEMIALDEHYDE SULFURTRANSFERASE IRON-SULFUR SUBUNIT"/>
    <property type="match status" value="1"/>
</dbReference>
<reference evidence="9" key="1">
    <citation type="submission" date="2022-12" db="EMBL/GenBank/DDBJ databases">
        <title>Reference genome sequencing for broad-spectrum identification of bacterial and archaeal isolates by mass spectrometry.</title>
        <authorList>
            <person name="Sekiguchi Y."/>
            <person name="Tourlousse D.M."/>
        </authorList>
    </citation>
    <scope>NUCLEOTIDE SEQUENCE</scope>
    <source>
        <strain evidence="9">ASRB1</strain>
    </source>
</reference>
<accession>A0A9W6FTY8</accession>
<dbReference type="PANTHER" id="PTHR43687">
    <property type="entry name" value="ADENYLYLSULFATE REDUCTASE, BETA SUBUNIT"/>
    <property type="match status" value="1"/>
</dbReference>
<dbReference type="SUPFAM" id="SSF52218">
    <property type="entry name" value="Flavoproteins"/>
    <property type="match status" value="1"/>
</dbReference>
<dbReference type="SUPFAM" id="SSF54862">
    <property type="entry name" value="4Fe-4S ferredoxins"/>
    <property type="match status" value="1"/>
</dbReference>
<dbReference type="NCBIfam" id="NF038196">
    <property type="entry name" value="ferrodoxin_EFR1"/>
    <property type="match status" value="1"/>
</dbReference>
<evidence type="ECO:0000256" key="5">
    <source>
        <dbReference type="ARBA" id="ARBA00022982"/>
    </source>
</evidence>